<dbReference type="STRING" id="663278.Ethha_1412"/>
<dbReference type="GO" id="GO:0003908">
    <property type="term" value="F:methylated-DNA-[protein]-cysteine S-methyltransferase activity"/>
    <property type="evidence" value="ECO:0007669"/>
    <property type="project" value="UniProtKB-UniRule"/>
</dbReference>
<evidence type="ECO:0000256" key="3">
    <source>
        <dbReference type="ARBA" id="ARBA00022490"/>
    </source>
</evidence>
<keyword evidence="7 9" id="KW-0234">DNA repair</keyword>
<protein>
    <recommendedName>
        <fullName evidence="9">Methylated-DNA--protein-cysteine methyltransferase</fullName>
        <ecNumber evidence="9">2.1.1.63</ecNumber>
    </recommendedName>
    <alternativeName>
        <fullName evidence="9">6-O-methylguanine-DNA methyltransferase</fullName>
        <shortName evidence="9">MGMT</shortName>
    </alternativeName>
    <alternativeName>
        <fullName evidence="9">O-6-methylguanine-DNA-alkyltransferase</fullName>
    </alternativeName>
</protein>
<gene>
    <name evidence="12" type="ordered locus">Ethha_1412</name>
</gene>
<proteinExistence type="inferred from homology"/>
<dbReference type="InterPro" id="IPR008332">
    <property type="entry name" value="MethylG_MeTrfase_N"/>
</dbReference>
<evidence type="ECO:0000313" key="13">
    <source>
        <dbReference type="Proteomes" id="UP000001551"/>
    </source>
</evidence>
<feature type="domain" description="Methylguanine DNA methyltransferase ribonuclease-like" evidence="11">
    <location>
        <begin position="4"/>
        <end position="79"/>
    </location>
</feature>
<evidence type="ECO:0000256" key="7">
    <source>
        <dbReference type="ARBA" id="ARBA00023204"/>
    </source>
</evidence>
<evidence type="ECO:0000256" key="1">
    <source>
        <dbReference type="ARBA" id="ARBA00001286"/>
    </source>
</evidence>
<feature type="domain" description="Methylated-DNA-[protein]-cysteine S-methyltransferase DNA binding" evidence="10">
    <location>
        <begin position="87"/>
        <end position="166"/>
    </location>
</feature>
<keyword evidence="6 9" id="KW-0227">DNA damage</keyword>
<dbReference type="Proteomes" id="UP000001551">
    <property type="component" value="Chromosome"/>
</dbReference>
<dbReference type="InterPro" id="IPR036631">
    <property type="entry name" value="MGMT_N_sf"/>
</dbReference>
<dbReference type="Pfam" id="PF01035">
    <property type="entry name" value="DNA_binding_1"/>
    <property type="match status" value="1"/>
</dbReference>
<keyword evidence="3 9" id="KW-0963">Cytoplasm</keyword>
<dbReference type="PANTHER" id="PTHR10815:SF13">
    <property type="entry name" value="METHYLATED-DNA--PROTEIN-CYSTEINE METHYLTRANSFERASE"/>
    <property type="match status" value="1"/>
</dbReference>
<dbReference type="PANTHER" id="PTHR10815">
    <property type="entry name" value="METHYLATED-DNA--PROTEIN-CYSTEINE METHYLTRANSFERASE"/>
    <property type="match status" value="1"/>
</dbReference>
<dbReference type="InterPro" id="IPR023546">
    <property type="entry name" value="MGMT"/>
</dbReference>
<organism evidence="12 13">
    <name type="scientific">Ethanoligenens harbinense (strain DSM 18485 / JCM 12961 / CGMCC 1.5033 / YUAN-3)</name>
    <dbReference type="NCBI Taxonomy" id="663278"/>
    <lineage>
        <taxon>Bacteria</taxon>
        <taxon>Bacillati</taxon>
        <taxon>Bacillota</taxon>
        <taxon>Clostridia</taxon>
        <taxon>Eubacteriales</taxon>
        <taxon>Oscillospiraceae</taxon>
        <taxon>Ethanoligenens</taxon>
    </lineage>
</organism>
<dbReference type="CDD" id="cd06445">
    <property type="entry name" value="ATase"/>
    <property type="match status" value="1"/>
</dbReference>
<keyword evidence="4 9" id="KW-0489">Methyltransferase</keyword>
<sequence>MTTLYRACMDSPVGRLTCICTNASIIRLLWASDNEDEEADQLSRMQGSTHVSAANTVADTVCRELDAYFEGQLKAFSVPPAFVYGSPFSRKVWQAIAAVPYGQTVSYQQLAADGGVSGARAAGNAVGRNPIPILVPCHRVLRKSGELGGFSGGVQVKRLLLRLEGISFNENEPQRFIKSGGDTV</sequence>
<dbReference type="InterPro" id="IPR014048">
    <property type="entry name" value="MethylDNA_cys_MeTrfase_DNA-bd"/>
</dbReference>
<keyword evidence="5 9" id="KW-0808">Transferase</keyword>
<dbReference type="InterPro" id="IPR036388">
    <property type="entry name" value="WH-like_DNA-bd_sf"/>
</dbReference>
<name>E6U6Y2_ETHHY</name>
<dbReference type="GO" id="GO:0032259">
    <property type="term" value="P:methylation"/>
    <property type="evidence" value="ECO:0007669"/>
    <property type="project" value="UniProtKB-KW"/>
</dbReference>
<evidence type="ECO:0000256" key="4">
    <source>
        <dbReference type="ARBA" id="ARBA00022603"/>
    </source>
</evidence>
<dbReference type="NCBIfam" id="TIGR00589">
    <property type="entry name" value="ogt"/>
    <property type="match status" value="1"/>
</dbReference>
<dbReference type="InterPro" id="IPR001497">
    <property type="entry name" value="MethylDNA_cys_MeTrfase_AS"/>
</dbReference>
<dbReference type="SUPFAM" id="SSF46767">
    <property type="entry name" value="Methylated DNA-protein cysteine methyltransferase, C-terminal domain"/>
    <property type="match status" value="1"/>
</dbReference>
<dbReference type="RefSeq" id="WP_013485304.1">
    <property type="nucleotide sequence ID" value="NC_014828.1"/>
</dbReference>
<dbReference type="PROSITE" id="PS00374">
    <property type="entry name" value="MGMT"/>
    <property type="match status" value="1"/>
</dbReference>
<comment type="function">
    <text evidence="9">Involved in the cellular defense against the biological effects of O6-methylguanine (O6-MeG) and O4-methylthymine (O4-MeT) in DNA. Repairs the methylated nucleobase in DNA by stoichiometrically transferring the methyl group to a cysteine residue in the enzyme. This is a suicide reaction: the enzyme is irreversibly inactivated.</text>
</comment>
<dbReference type="SUPFAM" id="SSF53155">
    <property type="entry name" value="Methylated DNA-protein cysteine methyltransferase domain"/>
    <property type="match status" value="1"/>
</dbReference>
<reference evidence="12 13" key="1">
    <citation type="submission" date="2010-12" db="EMBL/GenBank/DDBJ databases">
        <title>Complete sequence of Ethanoligenens harbinense YUAN-3.</title>
        <authorList>
            <person name="Lucas S."/>
            <person name="Copeland A."/>
            <person name="Lapidus A."/>
            <person name="Cheng J.-F."/>
            <person name="Bruce D."/>
            <person name="Goodwin L."/>
            <person name="Pitluck S."/>
            <person name="Chertkov O."/>
            <person name="Misra M."/>
            <person name="Detter J.C."/>
            <person name="Han C."/>
            <person name="Tapia R."/>
            <person name="Land M."/>
            <person name="Hauser L."/>
            <person name="Jeffries C."/>
            <person name="Kyrpides N."/>
            <person name="Ivanova N."/>
            <person name="Mikhailova N."/>
            <person name="Wang A."/>
            <person name="Mouttaki H."/>
            <person name="He Z."/>
            <person name="Zhou J."/>
            <person name="Hemme C.L."/>
            <person name="Woyke T."/>
        </authorList>
    </citation>
    <scope>NUCLEOTIDE SEQUENCE [LARGE SCALE GENOMIC DNA]</scope>
    <source>
        <strain evidence="13">DSM 18485 / JCM 12961 / CGMCC 1.5033 / YUAN-3</strain>
    </source>
</reference>
<evidence type="ECO:0000313" key="12">
    <source>
        <dbReference type="EMBL" id="ADU26949.1"/>
    </source>
</evidence>
<dbReference type="Pfam" id="PF02870">
    <property type="entry name" value="Methyltransf_1N"/>
    <property type="match status" value="1"/>
</dbReference>
<comment type="subcellular location">
    <subcellularLocation>
        <location evidence="9">Cytoplasm</location>
    </subcellularLocation>
</comment>
<dbReference type="GO" id="GO:0006307">
    <property type="term" value="P:DNA alkylation repair"/>
    <property type="evidence" value="ECO:0007669"/>
    <property type="project" value="UniProtKB-UniRule"/>
</dbReference>
<dbReference type="AlphaFoldDB" id="E6U6Y2"/>
<evidence type="ECO:0000256" key="9">
    <source>
        <dbReference type="HAMAP-Rule" id="MF_00772"/>
    </source>
</evidence>
<evidence type="ECO:0000259" key="11">
    <source>
        <dbReference type="Pfam" id="PF02870"/>
    </source>
</evidence>
<evidence type="ECO:0000256" key="6">
    <source>
        <dbReference type="ARBA" id="ARBA00022763"/>
    </source>
</evidence>
<dbReference type="eggNOG" id="COG0350">
    <property type="taxonomic scope" value="Bacteria"/>
</dbReference>
<dbReference type="InterPro" id="IPR036217">
    <property type="entry name" value="MethylDNA_cys_MeTrfase_DNAb"/>
</dbReference>
<dbReference type="FunFam" id="1.10.10.10:FF:000214">
    <property type="entry name" value="Methylated-DNA--protein-cysteine methyltransferase"/>
    <property type="match status" value="1"/>
</dbReference>
<comment type="miscellaneous">
    <text evidence="9">This enzyme catalyzes only one turnover and therefore is not strictly catalytic. According to one definition, an enzyme is a biocatalyst that acts repeatedly and over many reaction cycles.</text>
</comment>
<comment type="catalytic activity">
    <reaction evidence="8 9">
        <text>a 6-O-methyl-2'-deoxyguanosine in DNA + L-cysteinyl-[protein] = S-methyl-L-cysteinyl-[protein] + a 2'-deoxyguanosine in DNA</text>
        <dbReference type="Rhea" id="RHEA:24000"/>
        <dbReference type="Rhea" id="RHEA-COMP:10131"/>
        <dbReference type="Rhea" id="RHEA-COMP:10132"/>
        <dbReference type="Rhea" id="RHEA-COMP:11367"/>
        <dbReference type="Rhea" id="RHEA-COMP:11368"/>
        <dbReference type="ChEBI" id="CHEBI:29950"/>
        <dbReference type="ChEBI" id="CHEBI:82612"/>
        <dbReference type="ChEBI" id="CHEBI:85445"/>
        <dbReference type="ChEBI" id="CHEBI:85448"/>
        <dbReference type="EC" id="2.1.1.63"/>
    </reaction>
</comment>
<dbReference type="EC" id="2.1.1.63" evidence="9"/>
<evidence type="ECO:0000256" key="8">
    <source>
        <dbReference type="ARBA" id="ARBA00049348"/>
    </source>
</evidence>
<accession>E6U6Y2</accession>
<dbReference type="GO" id="GO:0005737">
    <property type="term" value="C:cytoplasm"/>
    <property type="evidence" value="ECO:0007669"/>
    <property type="project" value="UniProtKB-SubCell"/>
</dbReference>
<feature type="active site" description="Nucleophile; methyl group acceptor" evidence="9">
    <location>
        <position position="137"/>
    </location>
</feature>
<dbReference type="EMBL" id="CP002400">
    <property type="protein sequence ID" value="ADU26949.1"/>
    <property type="molecule type" value="Genomic_DNA"/>
</dbReference>
<dbReference type="Gene3D" id="1.10.10.10">
    <property type="entry name" value="Winged helix-like DNA-binding domain superfamily/Winged helix DNA-binding domain"/>
    <property type="match status" value="1"/>
</dbReference>
<comment type="similarity">
    <text evidence="2 9">Belongs to the MGMT family.</text>
</comment>
<evidence type="ECO:0000259" key="10">
    <source>
        <dbReference type="Pfam" id="PF01035"/>
    </source>
</evidence>
<keyword evidence="13" id="KW-1185">Reference proteome</keyword>
<evidence type="ECO:0000256" key="2">
    <source>
        <dbReference type="ARBA" id="ARBA00008711"/>
    </source>
</evidence>
<dbReference type="HAMAP" id="MF_00772">
    <property type="entry name" value="OGT"/>
    <property type="match status" value="1"/>
</dbReference>
<dbReference type="KEGG" id="eha:Ethha_1412"/>
<evidence type="ECO:0000256" key="5">
    <source>
        <dbReference type="ARBA" id="ARBA00022679"/>
    </source>
</evidence>
<dbReference type="Gene3D" id="3.30.160.70">
    <property type="entry name" value="Methylated DNA-protein cysteine methyltransferase domain"/>
    <property type="match status" value="1"/>
</dbReference>
<comment type="catalytic activity">
    <reaction evidence="1 9">
        <text>a 4-O-methyl-thymidine in DNA + L-cysteinyl-[protein] = a thymidine in DNA + S-methyl-L-cysteinyl-[protein]</text>
        <dbReference type="Rhea" id="RHEA:53428"/>
        <dbReference type="Rhea" id="RHEA-COMP:10131"/>
        <dbReference type="Rhea" id="RHEA-COMP:10132"/>
        <dbReference type="Rhea" id="RHEA-COMP:13555"/>
        <dbReference type="Rhea" id="RHEA-COMP:13556"/>
        <dbReference type="ChEBI" id="CHEBI:29950"/>
        <dbReference type="ChEBI" id="CHEBI:82612"/>
        <dbReference type="ChEBI" id="CHEBI:137386"/>
        <dbReference type="ChEBI" id="CHEBI:137387"/>
        <dbReference type="EC" id="2.1.1.63"/>
    </reaction>
</comment>
<dbReference type="HOGENOM" id="CLU_000445_52_2_9"/>